<keyword evidence="2" id="KW-1185">Reference proteome</keyword>
<proteinExistence type="predicted"/>
<dbReference type="EMBL" id="JAUHHV010000002">
    <property type="protein sequence ID" value="KAK1433857.1"/>
    <property type="molecule type" value="Genomic_DNA"/>
</dbReference>
<sequence length="68" mass="7989">MYPSCLCNLASYHVNQIKIFMEIMHKLAQILENWCNMCDTDIIKLQNQVLAYSLIDKISKQLITKQQI</sequence>
<reference evidence="1" key="1">
    <citation type="journal article" date="2023" name="bioRxiv">
        <title>Improved chromosome-level genome assembly for marigold (Tagetes erecta).</title>
        <authorList>
            <person name="Jiang F."/>
            <person name="Yuan L."/>
            <person name="Wang S."/>
            <person name="Wang H."/>
            <person name="Xu D."/>
            <person name="Wang A."/>
            <person name="Fan W."/>
        </authorList>
    </citation>
    <scope>NUCLEOTIDE SEQUENCE</scope>
    <source>
        <strain evidence="1">WSJ</strain>
        <tissue evidence="1">Leaf</tissue>
    </source>
</reference>
<comment type="caution">
    <text evidence="1">The sequence shown here is derived from an EMBL/GenBank/DDBJ whole genome shotgun (WGS) entry which is preliminary data.</text>
</comment>
<name>A0AAD8L8L7_TARER</name>
<protein>
    <submittedName>
        <fullName evidence="1">Uncharacterized protein</fullName>
    </submittedName>
</protein>
<gene>
    <name evidence="1" type="ORF">QVD17_10775</name>
</gene>
<accession>A0AAD8L8L7</accession>
<dbReference type="AlphaFoldDB" id="A0AAD8L8L7"/>
<dbReference type="Proteomes" id="UP001229421">
    <property type="component" value="Unassembled WGS sequence"/>
</dbReference>
<evidence type="ECO:0000313" key="1">
    <source>
        <dbReference type="EMBL" id="KAK1433857.1"/>
    </source>
</evidence>
<organism evidence="1 2">
    <name type="scientific">Tagetes erecta</name>
    <name type="common">African marigold</name>
    <dbReference type="NCBI Taxonomy" id="13708"/>
    <lineage>
        <taxon>Eukaryota</taxon>
        <taxon>Viridiplantae</taxon>
        <taxon>Streptophyta</taxon>
        <taxon>Embryophyta</taxon>
        <taxon>Tracheophyta</taxon>
        <taxon>Spermatophyta</taxon>
        <taxon>Magnoliopsida</taxon>
        <taxon>eudicotyledons</taxon>
        <taxon>Gunneridae</taxon>
        <taxon>Pentapetalae</taxon>
        <taxon>asterids</taxon>
        <taxon>campanulids</taxon>
        <taxon>Asterales</taxon>
        <taxon>Asteraceae</taxon>
        <taxon>Asteroideae</taxon>
        <taxon>Heliantheae alliance</taxon>
        <taxon>Tageteae</taxon>
        <taxon>Tagetes</taxon>
    </lineage>
</organism>
<evidence type="ECO:0000313" key="2">
    <source>
        <dbReference type="Proteomes" id="UP001229421"/>
    </source>
</evidence>